<evidence type="ECO:0000256" key="3">
    <source>
        <dbReference type="ARBA" id="ARBA00023315"/>
    </source>
</evidence>
<name>A0ABW8ZER4_9BURK</name>
<evidence type="ECO:0000259" key="5">
    <source>
        <dbReference type="Pfam" id="PF00561"/>
    </source>
</evidence>
<dbReference type="SUPFAM" id="SSF53474">
    <property type="entry name" value="alpha/beta-Hydrolases"/>
    <property type="match status" value="1"/>
</dbReference>
<feature type="chain" id="PRO_5047149883" evidence="4">
    <location>
        <begin position="33"/>
        <end position="362"/>
    </location>
</feature>
<dbReference type="InterPro" id="IPR000073">
    <property type="entry name" value="AB_hydrolase_1"/>
</dbReference>
<keyword evidence="2" id="KW-0028">Amino-acid biosynthesis</keyword>
<keyword evidence="6" id="KW-0378">Hydrolase</keyword>
<dbReference type="InterPro" id="IPR008220">
    <property type="entry name" value="HAT_MetX-like"/>
</dbReference>
<evidence type="ECO:0000313" key="6">
    <source>
        <dbReference type="EMBL" id="MFL9881275.1"/>
    </source>
</evidence>
<evidence type="ECO:0000256" key="1">
    <source>
        <dbReference type="ARBA" id="ARBA00022679"/>
    </source>
</evidence>
<feature type="domain" description="AB hydrolase-1" evidence="5">
    <location>
        <begin position="72"/>
        <end position="331"/>
    </location>
</feature>
<sequence length="362" mass="39339">MIRRLASGFIARLSLSLLSLLPSALLCSTANAADYPGYRQADWIAPSFTFHTGETLNNLKLHYATAGDPANPAVLLLHGTYRSGADMVGKDFAGEMLGAGQALDASKYFLIMPDAIGVGKSSKPSDGLRAKFPQYNYADMVLAQYRLVTEGLGIKHLRLVMGNSMGGMQTWMWGEMYPTMMDGLVPMASQPIEMASRNWMMRRMLVESIKQDPAWNGGNYTTQPPSLRLANTMFGIATAGGTLAYQSLAPTRAQADKIVDDRLNAPVTADANDFIYQWGSSADFNAMPNLARIQVPVLAINSADDERNPPETGTMVAALKQLKNAELLLIPASAETRGHGTTSFSKFYARQVGAFLKTLPQR</sequence>
<gene>
    <name evidence="6" type="ORF">PQR63_22950</name>
</gene>
<dbReference type="PANTHER" id="PTHR32268:SF11">
    <property type="entry name" value="HOMOSERINE O-ACETYLTRANSFERASE"/>
    <property type="match status" value="1"/>
</dbReference>
<organism evidence="6 7">
    <name type="scientific">Herbaspirillum rhizosphaerae</name>
    <dbReference type="NCBI Taxonomy" id="346179"/>
    <lineage>
        <taxon>Bacteria</taxon>
        <taxon>Pseudomonadati</taxon>
        <taxon>Pseudomonadota</taxon>
        <taxon>Betaproteobacteria</taxon>
        <taxon>Burkholderiales</taxon>
        <taxon>Oxalobacteraceae</taxon>
        <taxon>Herbaspirillum</taxon>
    </lineage>
</organism>
<keyword evidence="2" id="KW-0486">Methionine biosynthesis</keyword>
<reference evidence="6 7" key="1">
    <citation type="journal article" date="2024" name="Chem. Sci.">
        <title>Discovery of megapolipeptins by genome mining of a Burkholderiales bacteria collection.</title>
        <authorList>
            <person name="Paulo B.S."/>
            <person name="Recchia M.J.J."/>
            <person name="Lee S."/>
            <person name="Fergusson C.H."/>
            <person name="Romanowski S.B."/>
            <person name="Hernandez A."/>
            <person name="Krull N."/>
            <person name="Liu D.Y."/>
            <person name="Cavanagh H."/>
            <person name="Bos A."/>
            <person name="Gray C.A."/>
            <person name="Murphy B.T."/>
            <person name="Linington R.G."/>
            <person name="Eustaquio A.S."/>
        </authorList>
    </citation>
    <scope>NUCLEOTIDE SEQUENCE [LARGE SCALE GENOMIC DNA]</scope>
    <source>
        <strain evidence="6 7">RL21-008-BIB-B</strain>
    </source>
</reference>
<proteinExistence type="predicted"/>
<protein>
    <submittedName>
        <fullName evidence="6">Alpha/beta fold hydrolase</fullName>
    </submittedName>
</protein>
<evidence type="ECO:0000313" key="7">
    <source>
        <dbReference type="Proteomes" id="UP001629214"/>
    </source>
</evidence>
<keyword evidence="1" id="KW-0808">Transferase</keyword>
<dbReference type="PIRSF" id="PIRSF000443">
    <property type="entry name" value="Homoser_Ac_trans"/>
    <property type="match status" value="1"/>
</dbReference>
<keyword evidence="4" id="KW-0732">Signal</keyword>
<dbReference type="Proteomes" id="UP001629214">
    <property type="component" value="Unassembled WGS sequence"/>
</dbReference>
<dbReference type="Pfam" id="PF00561">
    <property type="entry name" value="Abhydrolase_1"/>
    <property type="match status" value="1"/>
</dbReference>
<dbReference type="GO" id="GO:0016787">
    <property type="term" value="F:hydrolase activity"/>
    <property type="evidence" value="ECO:0007669"/>
    <property type="project" value="UniProtKB-KW"/>
</dbReference>
<evidence type="ECO:0000256" key="2">
    <source>
        <dbReference type="ARBA" id="ARBA00023167"/>
    </source>
</evidence>
<dbReference type="Gene3D" id="3.40.50.1820">
    <property type="entry name" value="alpha/beta hydrolase"/>
    <property type="match status" value="1"/>
</dbReference>
<feature type="signal peptide" evidence="4">
    <location>
        <begin position="1"/>
        <end position="32"/>
    </location>
</feature>
<evidence type="ECO:0000256" key="4">
    <source>
        <dbReference type="SAM" id="SignalP"/>
    </source>
</evidence>
<comment type="caution">
    <text evidence="6">The sequence shown here is derived from an EMBL/GenBank/DDBJ whole genome shotgun (WGS) entry which is preliminary data.</text>
</comment>
<accession>A0ABW8ZER4</accession>
<keyword evidence="7" id="KW-1185">Reference proteome</keyword>
<keyword evidence="3" id="KW-0012">Acyltransferase</keyword>
<dbReference type="NCBIfam" id="NF005071">
    <property type="entry name" value="PRK06489.1"/>
    <property type="match status" value="1"/>
</dbReference>
<dbReference type="EMBL" id="JAQQFR010000021">
    <property type="protein sequence ID" value="MFL9881275.1"/>
    <property type="molecule type" value="Genomic_DNA"/>
</dbReference>
<dbReference type="RefSeq" id="WP_408170527.1">
    <property type="nucleotide sequence ID" value="NZ_JAQQFR010000021.1"/>
</dbReference>
<dbReference type="PANTHER" id="PTHR32268">
    <property type="entry name" value="HOMOSERINE O-ACETYLTRANSFERASE"/>
    <property type="match status" value="1"/>
</dbReference>
<dbReference type="InterPro" id="IPR029058">
    <property type="entry name" value="AB_hydrolase_fold"/>
</dbReference>